<protein>
    <submittedName>
        <fullName evidence="2">Photosynthetic reaction center H subunit</fullName>
    </submittedName>
</protein>
<dbReference type="Gene3D" id="3.90.50.10">
    <property type="entry name" value="Photosynthetic Reaction Center, subunit H, domain 2"/>
    <property type="match status" value="2"/>
</dbReference>
<dbReference type="Pfam" id="PF05239">
    <property type="entry name" value="PRC"/>
    <property type="match status" value="2"/>
</dbReference>
<gene>
    <name evidence="2" type="ORF">STSP2_03340</name>
</gene>
<sequence>MLLSANYLIDFNVEATDGNIGTVYDYYFDDRGWKIRYVVVDTGKWLPGRKVLLSPVCIENVTVPDRVLPVELTREKVKNSPEISADMPVSKQYEVELHKYYGWAPYWTGQFTAETGGVIAMPPMEADPGERSEEQIESTHLRSIREVRGYHIHASDGKIGHVDDIIVETKNDMIRYLVVDTHNWLPGKKVIIPPQWARDIDWAEKSVQMDVDRQAVKESPEFDPEEGVNRELEIRLYDYYGRPKYWS</sequence>
<dbReference type="RefSeq" id="WP_169853288.1">
    <property type="nucleotide sequence ID" value="NZ_CP019791.1"/>
</dbReference>
<feature type="domain" description="PRC-barrel" evidence="1">
    <location>
        <begin position="144"/>
        <end position="212"/>
    </location>
</feature>
<feature type="domain" description="PRC-barrel" evidence="1">
    <location>
        <begin position="8"/>
        <end position="75"/>
    </location>
</feature>
<dbReference type="GO" id="GO:0019684">
    <property type="term" value="P:photosynthesis, light reaction"/>
    <property type="evidence" value="ECO:0007669"/>
    <property type="project" value="InterPro"/>
</dbReference>
<organism evidence="2 3">
    <name type="scientific">Anaerohalosphaera lusitana</name>
    <dbReference type="NCBI Taxonomy" id="1936003"/>
    <lineage>
        <taxon>Bacteria</taxon>
        <taxon>Pseudomonadati</taxon>
        <taxon>Planctomycetota</taxon>
        <taxon>Phycisphaerae</taxon>
        <taxon>Sedimentisphaerales</taxon>
        <taxon>Anaerohalosphaeraceae</taxon>
        <taxon>Anaerohalosphaera</taxon>
    </lineage>
</organism>
<evidence type="ECO:0000313" key="3">
    <source>
        <dbReference type="Proteomes" id="UP000189674"/>
    </source>
</evidence>
<dbReference type="GO" id="GO:0030077">
    <property type="term" value="C:plasma membrane light-harvesting complex"/>
    <property type="evidence" value="ECO:0007669"/>
    <property type="project" value="InterPro"/>
</dbReference>
<reference evidence="3" key="1">
    <citation type="submission" date="2017-02" db="EMBL/GenBank/DDBJ databases">
        <title>Comparative genomics and description of representatives of a novel lineage of planctomycetes thriving in anoxic sediments.</title>
        <authorList>
            <person name="Spring S."/>
            <person name="Bunk B."/>
            <person name="Sproer C."/>
        </authorList>
    </citation>
    <scope>NUCLEOTIDE SEQUENCE [LARGE SCALE GENOMIC DNA]</scope>
    <source>
        <strain evidence="3">ST-NAGAB-D1</strain>
    </source>
</reference>
<dbReference type="AlphaFoldDB" id="A0A1U9NRI2"/>
<dbReference type="STRING" id="1936003.STSP2_03340"/>
<dbReference type="PANTHER" id="PTHR36505">
    <property type="entry name" value="BLR1072 PROTEIN"/>
    <property type="match status" value="1"/>
</dbReference>
<accession>A0A1U9NRI2</accession>
<dbReference type="Proteomes" id="UP000189674">
    <property type="component" value="Chromosome"/>
</dbReference>
<dbReference type="InterPro" id="IPR014747">
    <property type="entry name" value="Bac_photo_RC_H_C"/>
</dbReference>
<dbReference type="EMBL" id="CP019791">
    <property type="protein sequence ID" value="AQT70136.1"/>
    <property type="molecule type" value="Genomic_DNA"/>
</dbReference>
<proteinExistence type="predicted"/>
<dbReference type="KEGG" id="alus:STSP2_03340"/>
<keyword evidence="3" id="KW-1185">Reference proteome</keyword>
<evidence type="ECO:0000313" key="2">
    <source>
        <dbReference type="EMBL" id="AQT70136.1"/>
    </source>
</evidence>
<evidence type="ECO:0000259" key="1">
    <source>
        <dbReference type="Pfam" id="PF05239"/>
    </source>
</evidence>
<dbReference type="InterPro" id="IPR027275">
    <property type="entry name" value="PRC-brl_dom"/>
</dbReference>
<dbReference type="PANTHER" id="PTHR36505:SF1">
    <property type="entry name" value="BLR1072 PROTEIN"/>
    <property type="match status" value="1"/>
</dbReference>
<name>A0A1U9NRI2_9BACT</name>
<dbReference type="SUPFAM" id="SSF50346">
    <property type="entry name" value="PRC-barrel domain"/>
    <property type="match status" value="2"/>
</dbReference>
<dbReference type="InterPro" id="IPR011033">
    <property type="entry name" value="PRC_barrel-like_sf"/>
</dbReference>